<sequence length="889" mass="99332">MASNKRRKVVAASLMPPLAESLLLPPDELMTEVFLRLPVKSILRLRAVCRSWAALLSSDEFCSLHRAKVEAEPAAPPKLLFISLAASFDSTGIYSCSPSGDGLLFSLRDVRGDHVDMTPAPCRGLTLLHDAVEPAYYVFNATTRAITRLPPCQDSFMATAGLGFDSRRSEYKVVRLFFEKHFGVDNIKCEVYVLGGEHGDRWMPAAGGVPFRFRKFAAAAIMATQSEAKLMPVFADGFLHWVIDSSLFLTKPRAAVLSFSVADEIFRWFRSPPVEEASGGQLVEIAGHMCMIRPPIFEVPGVHLVELDDHLCMVRDLRPDTSIMEIWEMKDCNSGDWMLAHRIDMLQHVQRGLTEPQIIRVIGSVGNCGSRNKVILATSKRKVITYDPVSGTLETILAIRGTHSSYETEQSAPRVSLFKENLAPVHRTNEEIALCSPLAKATKEILLRLPGNFALQFKLVSKQWLTLIESRSFMRSYYEHNNIDRRPKIMLVGKGARGLGFSFAPMGKLLREAPSQGTWLDTKVVCSKPCHGMNLLSTESEDYLYNPCTGYCSSYHTRGRLAYVPNHILSMMHDSVSTPEDHAFRVGNRNVGLGFNLLTQEHVIVQILYHLKDFESRQYLLTFSVIAPGSVQDHFEPPLPLNDMPPTYLSGVLYWMSEPRLGQSYERAIVSYNIATRTFGVINCPSSIAMWNSTSPSQAFVVELEGILCAVHADPVAEELDIWKLEHGRWDRACKIYLEDCSGYSLGANVVVPLAVDPKVGRIMLNTGRKLGLYDPTKQSVENLYDLDEVLHVTSSEQAPRVGVYEDVQMTKCGHHVEKFFSPKSPLEQPTFFGEPSPKLSGKQFTCSNGVEPLEGRTPLDSKVMPLVPMLYEESLASFPRVCKTRWLS</sequence>
<gene>
    <name evidence="2" type="ORF">TRITD_1Bv1G171140</name>
</gene>
<dbReference type="NCBIfam" id="TIGR01640">
    <property type="entry name" value="F_box_assoc_1"/>
    <property type="match status" value="1"/>
</dbReference>
<name>A0A9R0VA14_TRITD</name>
<dbReference type="SUPFAM" id="SSF81383">
    <property type="entry name" value="F-box domain"/>
    <property type="match status" value="2"/>
</dbReference>
<evidence type="ECO:0000313" key="3">
    <source>
        <dbReference type="Proteomes" id="UP000324705"/>
    </source>
</evidence>
<evidence type="ECO:0000259" key="1">
    <source>
        <dbReference type="PROSITE" id="PS50181"/>
    </source>
</evidence>
<dbReference type="InterPro" id="IPR017451">
    <property type="entry name" value="F-box-assoc_interact_dom"/>
</dbReference>
<dbReference type="PANTHER" id="PTHR31672:SF2">
    <property type="entry name" value="F-BOX DOMAIN-CONTAINING PROTEIN"/>
    <property type="match status" value="1"/>
</dbReference>
<protein>
    <recommendedName>
        <fullName evidence="1">F-box domain-containing protein</fullName>
    </recommendedName>
</protein>
<proteinExistence type="predicted"/>
<dbReference type="OMA" id="MSIMSFS"/>
<dbReference type="InterPro" id="IPR001810">
    <property type="entry name" value="F-box_dom"/>
</dbReference>
<dbReference type="EMBL" id="LT934112">
    <property type="protein sequence ID" value="VAH20386.1"/>
    <property type="molecule type" value="Genomic_DNA"/>
</dbReference>
<dbReference type="Gramene" id="TRITD1Bv1G171140.1">
    <property type="protein sequence ID" value="TRITD1Bv1G171140.1"/>
    <property type="gene ID" value="TRITD1Bv1G171140"/>
</dbReference>
<dbReference type="InterPro" id="IPR036047">
    <property type="entry name" value="F-box-like_dom_sf"/>
</dbReference>
<dbReference type="Proteomes" id="UP000324705">
    <property type="component" value="Chromosome 1B"/>
</dbReference>
<keyword evidence="3" id="KW-1185">Reference proteome</keyword>
<feature type="domain" description="F-box" evidence="1">
    <location>
        <begin position="19"/>
        <end position="61"/>
    </location>
</feature>
<dbReference type="SMART" id="SM00256">
    <property type="entry name" value="FBOX"/>
    <property type="match status" value="2"/>
</dbReference>
<evidence type="ECO:0000313" key="2">
    <source>
        <dbReference type="EMBL" id="VAH20386.1"/>
    </source>
</evidence>
<dbReference type="Gene3D" id="1.20.1280.50">
    <property type="match status" value="1"/>
</dbReference>
<dbReference type="PANTHER" id="PTHR31672">
    <property type="entry name" value="BNACNNG10540D PROTEIN"/>
    <property type="match status" value="1"/>
</dbReference>
<dbReference type="Pfam" id="PF00646">
    <property type="entry name" value="F-box"/>
    <property type="match status" value="1"/>
</dbReference>
<organism evidence="2 3">
    <name type="scientific">Triticum turgidum subsp. durum</name>
    <name type="common">Durum wheat</name>
    <name type="synonym">Triticum durum</name>
    <dbReference type="NCBI Taxonomy" id="4567"/>
    <lineage>
        <taxon>Eukaryota</taxon>
        <taxon>Viridiplantae</taxon>
        <taxon>Streptophyta</taxon>
        <taxon>Embryophyta</taxon>
        <taxon>Tracheophyta</taxon>
        <taxon>Spermatophyta</taxon>
        <taxon>Magnoliopsida</taxon>
        <taxon>Liliopsida</taxon>
        <taxon>Poales</taxon>
        <taxon>Poaceae</taxon>
        <taxon>BOP clade</taxon>
        <taxon>Pooideae</taxon>
        <taxon>Triticodae</taxon>
        <taxon>Triticeae</taxon>
        <taxon>Triticinae</taxon>
        <taxon>Triticum</taxon>
    </lineage>
</organism>
<dbReference type="InterPro" id="IPR050796">
    <property type="entry name" value="SCF_F-box_component"/>
</dbReference>
<reference evidence="2 3" key="1">
    <citation type="submission" date="2017-09" db="EMBL/GenBank/DDBJ databases">
        <authorList>
            <consortium name="International Durum Wheat Genome Sequencing Consortium (IDWGSC)"/>
            <person name="Milanesi L."/>
        </authorList>
    </citation>
    <scope>NUCLEOTIDE SEQUENCE [LARGE SCALE GENOMIC DNA]</scope>
    <source>
        <strain evidence="3">cv. Svevo</strain>
    </source>
</reference>
<dbReference type="CDD" id="cd22157">
    <property type="entry name" value="F-box_AtFBW1-like"/>
    <property type="match status" value="1"/>
</dbReference>
<dbReference type="AlphaFoldDB" id="A0A9R0VA14"/>
<accession>A0A9R0VA14</accession>
<dbReference type="PROSITE" id="PS50181">
    <property type="entry name" value="FBOX"/>
    <property type="match status" value="1"/>
</dbReference>